<gene>
    <name evidence="3" type="ORF">HMPREF1563_3483</name>
</gene>
<evidence type="ECO:0000259" key="2">
    <source>
        <dbReference type="Pfam" id="PF13475"/>
    </source>
</evidence>
<organism evidence="3 4">
    <name type="scientific">Providencia alcalifaciens 205/92</name>
    <dbReference type="NCBI Taxonomy" id="1256988"/>
    <lineage>
        <taxon>Bacteria</taxon>
        <taxon>Pseudomonadati</taxon>
        <taxon>Pseudomonadota</taxon>
        <taxon>Gammaproteobacteria</taxon>
        <taxon>Enterobacterales</taxon>
        <taxon>Morganellaceae</taxon>
        <taxon>Providencia</taxon>
    </lineage>
</organism>
<feature type="domain" description="DUF4116" evidence="2">
    <location>
        <begin position="447"/>
        <end position="492"/>
    </location>
</feature>
<reference evidence="3 4" key="1">
    <citation type="submission" date="2014-01" db="EMBL/GenBank/DDBJ databases">
        <authorList>
            <person name="Durkin A.S."/>
            <person name="McCorrison J."/>
            <person name="Torralba M."/>
            <person name="Gillis M."/>
            <person name="Haft D.H."/>
            <person name="Methe B."/>
            <person name="Sutton G."/>
            <person name="Nelson K.E."/>
        </authorList>
    </citation>
    <scope>NUCLEOTIDE SEQUENCE [LARGE SCALE GENOMIC DNA]</scope>
    <source>
        <strain evidence="3 4">205/92</strain>
    </source>
</reference>
<feature type="domain" description="DUF4116" evidence="2">
    <location>
        <begin position="398"/>
        <end position="445"/>
    </location>
</feature>
<evidence type="ECO:0000313" key="3">
    <source>
        <dbReference type="EMBL" id="EUD10072.1"/>
    </source>
</evidence>
<name>A0AAV3M317_9GAMM</name>
<dbReference type="RefSeq" id="WP_051489861.1">
    <property type="nucleotide sequence ID" value="NZ_JALD01000063.1"/>
</dbReference>
<evidence type="ECO:0000313" key="4">
    <source>
        <dbReference type="Proteomes" id="UP000022311"/>
    </source>
</evidence>
<proteinExistence type="predicted"/>
<comment type="caution">
    <text evidence="3">The sequence shown here is derived from an EMBL/GenBank/DDBJ whole genome shotgun (WGS) entry which is preliminary data.</text>
</comment>
<feature type="region of interest" description="Disordered" evidence="1">
    <location>
        <begin position="1"/>
        <end position="32"/>
    </location>
</feature>
<feature type="compositionally biased region" description="Polar residues" evidence="1">
    <location>
        <begin position="10"/>
        <end position="32"/>
    </location>
</feature>
<protein>
    <submittedName>
        <fullName evidence="3">PF13475 domain protein</fullName>
    </submittedName>
</protein>
<dbReference type="AlphaFoldDB" id="A0AAV3M317"/>
<dbReference type="EMBL" id="JALD01000063">
    <property type="protein sequence ID" value="EUD10072.1"/>
    <property type="molecule type" value="Genomic_DNA"/>
</dbReference>
<dbReference type="Proteomes" id="UP000022311">
    <property type="component" value="Unassembled WGS sequence"/>
</dbReference>
<evidence type="ECO:0000256" key="1">
    <source>
        <dbReference type="SAM" id="MobiDB-lite"/>
    </source>
</evidence>
<feature type="domain" description="DUF4116" evidence="2">
    <location>
        <begin position="524"/>
        <end position="572"/>
    </location>
</feature>
<dbReference type="Pfam" id="PF13475">
    <property type="entry name" value="DUF4116"/>
    <property type="match status" value="4"/>
</dbReference>
<feature type="domain" description="DUF4116" evidence="2">
    <location>
        <begin position="347"/>
        <end position="395"/>
    </location>
</feature>
<dbReference type="InterPro" id="IPR025197">
    <property type="entry name" value="DUF4116"/>
</dbReference>
<accession>A0AAV3M317</accession>
<sequence>MYSIKPHGIGSTNVSRSESINPHVDNSANNSEKNGVVAKVSGVFNCADLPAVSSRVSMDENRAACLVTKCLRQVIANTSYNHMFQNGVMWAERAEGQTEFGFRAMQKLSSENIRQLFRELAPLAQEEIGFLDNLLQMPFTATHASDANIVNEKGILSLFSRKKLEQRGMEFDESHSGKTDINRLSNDDFVFFSLEPGDKIQKCGSRFGHTLYRINFDTTPFSQVSWGSLQDQVLNHTGGSVEKYLEGLSDEAYEILTSRFIGNEKSMFCGENIKVGLGLSLLRLLRELPQEDRLTLLASRSVTEVNRLVNGIYRPEIKVPKHFFSKSVEAVFLCGNGQVLSASELDDKDKVLNVAKSGPDTLMHVSERLKDDDDVVSTALSCNCDALKYASFRFRDSEELVLSLIKRNAEIIKHVSSRLKDNSSIVREAVLKNGTLLQYASEGLKDDFELVKLAVLNNGNALEFASERLKNNKEIVLLAVQSRGTSFRYASDACRDDFDLVLAAIENSPHFSVLKFASERVKNNKELVLEAVQNHGLSIEFASDALKNDIDVVTAAVESNKKALMFVSDEMKKLLFK</sequence>